<protein>
    <submittedName>
        <fullName evidence="2">Cysteine-type peptidase</fullName>
    </submittedName>
</protein>
<dbReference type="AlphaFoldDB" id="A0A3M7MFT6"/>
<reference evidence="2 3" key="1">
    <citation type="journal article" date="2014" name="PLoS ONE">
        <title>De novo Genome Assembly of the Fungal Plant Pathogen Pyrenophora semeniperda.</title>
        <authorList>
            <person name="Soliai M.M."/>
            <person name="Meyer S.E."/>
            <person name="Udall J.A."/>
            <person name="Elzinga D.E."/>
            <person name="Hermansen R.A."/>
            <person name="Bodily P.M."/>
            <person name="Hart A.A."/>
            <person name="Coleman C.E."/>
        </authorList>
    </citation>
    <scope>NUCLEOTIDE SEQUENCE [LARGE SCALE GENOMIC DNA]</scope>
    <source>
        <strain evidence="2 3">CCB06</strain>
        <tissue evidence="2">Mycelium</tissue>
    </source>
</reference>
<gene>
    <name evidence="2" type="ORF">GMOD_00007840</name>
</gene>
<dbReference type="EMBL" id="KE747840">
    <property type="protein sequence ID" value="RMZ73337.1"/>
    <property type="molecule type" value="Genomic_DNA"/>
</dbReference>
<proteinExistence type="predicted"/>
<feature type="region of interest" description="Disordered" evidence="1">
    <location>
        <begin position="275"/>
        <end position="306"/>
    </location>
</feature>
<evidence type="ECO:0000313" key="2">
    <source>
        <dbReference type="EMBL" id="RMZ73337.1"/>
    </source>
</evidence>
<feature type="region of interest" description="Disordered" evidence="1">
    <location>
        <begin position="426"/>
        <end position="456"/>
    </location>
</feature>
<dbReference type="OrthoDB" id="3800703at2759"/>
<feature type="region of interest" description="Disordered" evidence="1">
    <location>
        <begin position="689"/>
        <end position="716"/>
    </location>
</feature>
<sequence length="716" mass="81447">MLDTGRVAGKILGGLEKVLGPERGRFEAKTAKYVPHQKHNNQCKADPAPSGPYVVAFVKYLYENPSYFEALRRSFKIGDWDKNRKDMEFDSLRTRIEMQELFRHEHEKSQSVGELPLKITPEVFRILGPKILGPLLATAYRGFDGRQDVVDFDTFRWNGDEDYPPGEGSQSDEGDPPGERSQGDKGNKPSENPPPPRDDDKEMYDTDEEDDDDDDFTYYPNDPESVISKAVLRNEIRENTQLYSGIRTKQEYYRRAYENVRGIERTVRETPPIAQETQSIVRETQSIVRETPPPEEESPPQRKYKSKLKLPPGISALPSDFGNEQVVSNTELDAWRNANTELLKSLGLDDRARKANHTSFRAGLHALSGVTFPDEKAGRLVDIWLNDDEVFNTSDRRRLRRESSGVIAQRMKDKYEVFDRELLSQRRSSSRRSRSTPVVSPGGAKSRGVNLGTTTASNIERPKVRLPARTRVVQYPKGFNKDNVPEFARIAITGPNFINFQRLNLDLFPNNDPGAVGEMTRRAILHRTYHGSFKGVSVRSMTDWKNDPRAFTAPEIKDKIRIKIPKEEAEQRLDTIYYNLDPPMFSSLSDSELERWTENLPPEVIEGLTPANVRGRLHRLFVGEFEELRTAQAEQNEKNMELLADWRKALGQDSGSADEVVDALISMYGPPPDEPFLAVSPIHWPSPEYLLSRQQGTKRKASTAPTQAKKRAKGKK</sequence>
<feature type="compositionally biased region" description="Basic and acidic residues" evidence="1">
    <location>
        <begin position="177"/>
        <end position="188"/>
    </location>
</feature>
<feature type="compositionally biased region" description="Polar residues" evidence="1">
    <location>
        <begin position="275"/>
        <end position="288"/>
    </location>
</feature>
<dbReference type="Proteomes" id="UP000265663">
    <property type="component" value="Unassembled WGS sequence"/>
</dbReference>
<evidence type="ECO:0000256" key="1">
    <source>
        <dbReference type="SAM" id="MobiDB-lite"/>
    </source>
</evidence>
<feature type="compositionally biased region" description="Acidic residues" evidence="1">
    <location>
        <begin position="205"/>
        <end position="216"/>
    </location>
</feature>
<evidence type="ECO:0000313" key="3">
    <source>
        <dbReference type="Proteomes" id="UP000265663"/>
    </source>
</evidence>
<feature type="region of interest" description="Disordered" evidence="1">
    <location>
        <begin position="155"/>
        <end position="224"/>
    </location>
</feature>
<feature type="compositionally biased region" description="Acidic residues" evidence="1">
    <location>
        <begin position="160"/>
        <end position="176"/>
    </location>
</feature>
<keyword evidence="3" id="KW-1185">Reference proteome</keyword>
<name>A0A3M7MFT6_9PLEO</name>
<accession>A0A3M7MFT6</accession>
<organism evidence="2 3">
    <name type="scientific">Pyrenophora seminiperda CCB06</name>
    <dbReference type="NCBI Taxonomy" id="1302712"/>
    <lineage>
        <taxon>Eukaryota</taxon>
        <taxon>Fungi</taxon>
        <taxon>Dikarya</taxon>
        <taxon>Ascomycota</taxon>
        <taxon>Pezizomycotina</taxon>
        <taxon>Dothideomycetes</taxon>
        <taxon>Pleosporomycetidae</taxon>
        <taxon>Pleosporales</taxon>
        <taxon>Pleosporineae</taxon>
        <taxon>Pleosporaceae</taxon>
        <taxon>Pyrenophora</taxon>
    </lineage>
</organism>